<sequence length="89" mass="10096">MFQIDYIEIIGLIAATCTTAAFLPQVYKTWKTKDVAGLSLPMVLMLFIGVALWLLYGFLMKSISIIIANSITIISIFLLVYFKIKHHKK</sequence>
<name>A0ABU3U3G0_9FLAO</name>
<keyword evidence="7" id="KW-1185">Reference proteome</keyword>
<dbReference type="NCBIfam" id="NF037968">
    <property type="entry name" value="SemiSWEET_2"/>
    <property type="match status" value="1"/>
</dbReference>
<dbReference type="InterPro" id="IPR047662">
    <property type="entry name" value="SemiSWEET"/>
</dbReference>
<feature type="transmembrane region" description="Helical" evidence="5">
    <location>
        <begin position="35"/>
        <end position="56"/>
    </location>
</feature>
<evidence type="ECO:0000313" key="7">
    <source>
        <dbReference type="Proteomes" id="UP001268651"/>
    </source>
</evidence>
<comment type="subcellular location">
    <subcellularLocation>
        <location evidence="1">Membrane</location>
        <topology evidence="1">Multi-pass membrane protein</topology>
    </subcellularLocation>
</comment>
<dbReference type="Proteomes" id="UP001268651">
    <property type="component" value="Unassembled WGS sequence"/>
</dbReference>
<feature type="transmembrane region" description="Helical" evidence="5">
    <location>
        <begin position="6"/>
        <end position="23"/>
    </location>
</feature>
<evidence type="ECO:0000256" key="5">
    <source>
        <dbReference type="SAM" id="Phobius"/>
    </source>
</evidence>
<keyword evidence="2 5" id="KW-0812">Transmembrane</keyword>
<dbReference type="SMART" id="SM00679">
    <property type="entry name" value="CTNS"/>
    <property type="match status" value="1"/>
</dbReference>
<evidence type="ECO:0000256" key="3">
    <source>
        <dbReference type="ARBA" id="ARBA00022989"/>
    </source>
</evidence>
<dbReference type="Gene3D" id="1.20.1280.290">
    <property type="match status" value="1"/>
</dbReference>
<accession>A0ABU3U3G0</accession>
<evidence type="ECO:0000256" key="4">
    <source>
        <dbReference type="ARBA" id="ARBA00023136"/>
    </source>
</evidence>
<protein>
    <submittedName>
        <fullName evidence="6">SemiSWEET transporter</fullName>
    </submittedName>
</protein>
<dbReference type="Pfam" id="PF04193">
    <property type="entry name" value="PQ-loop"/>
    <property type="match status" value="1"/>
</dbReference>
<dbReference type="EMBL" id="JAWHTF010000001">
    <property type="protein sequence ID" value="MDU8884944.1"/>
    <property type="molecule type" value="Genomic_DNA"/>
</dbReference>
<organism evidence="6 7">
    <name type="scientific">Gilvirhabdus luticola</name>
    <dbReference type="NCBI Taxonomy" id="3079858"/>
    <lineage>
        <taxon>Bacteria</taxon>
        <taxon>Pseudomonadati</taxon>
        <taxon>Bacteroidota</taxon>
        <taxon>Flavobacteriia</taxon>
        <taxon>Flavobacteriales</taxon>
        <taxon>Flavobacteriaceae</taxon>
        <taxon>Gilvirhabdus</taxon>
    </lineage>
</organism>
<gene>
    <name evidence="6" type="ORF">RXV94_02145</name>
</gene>
<comment type="caution">
    <text evidence="6">The sequence shown here is derived from an EMBL/GenBank/DDBJ whole genome shotgun (WGS) entry which is preliminary data.</text>
</comment>
<dbReference type="RefSeq" id="WP_316660748.1">
    <property type="nucleotide sequence ID" value="NZ_JAWHTF010000001.1"/>
</dbReference>
<feature type="transmembrane region" description="Helical" evidence="5">
    <location>
        <begin position="62"/>
        <end position="82"/>
    </location>
</feature>
<keyword evidence="3 5" id="KW-1133">Transmembrane helix</keyword>
<evidence type="ECO:0000256" key="2">
    <source>
        <dbReference type="ARBA" id="ARBA00022692"/>
    </source>
</evidence>
<reference evidence="6 7" key="1">
    <citation type="submission" date="2023-10" db="EMBL/GenBank/DDBJ databases">
        <title>Marimonas sp. nov. isolated from tidal mud flat.</title>
        <authorList>
            <person name="Jaincy N.J."/>
            <person name="Srinivasan S."/>
            <person name="Lee S.-S."/>
        </authorList>
    </citation>
    <scope>NUCLEOTIDE SEQUENCE [LARGE SCALE GENOMIC DNA]</scope>
    <source>
        <strain evidence="6 7">MJ-SS3</strain>
    </source>
</reference>
<evidence type="ECO:0000313" key="6">
    <source>
        <dbReference type="EMBL" id="MDU8884944.1"/>
    </source>
</evidence>
<keyword evidence="4 5" id="KW-0472">Membrane</keyword>
<evidence type="ECO:0000256" key="1">
    <source>
        <dbReference type="ARBA" id="ARBA00004141"/>
    </source>
</evidence>
<proteinExistence type="predicted"/>
<dbReference type="InterPro" id="IPR006603">
    <property type="entry name" value="PQ-loop_rpt"/>
</dbReference>